<proteinExistence type="predicted"/>
<gene>
    <name evidence="1" type="ORF">MNBD_NITROSPINAE02-736</name>
</gene>
<reference evidence="1" key="1">
    <citation type="submission" date="2018-06" db="EMBL/GenBank/DDBJ databases">
        <authorList>
            <person name="Zhirakovskaya E."/>
        </authorList>
    </citation>
    <scope>NUCLEOTIDE SEQUENCE</scope>
</reference>
<dbReference type="EMBL" id="UOGE01000091">
    <property type="protein sequence ID" value="VAX23940.1"/>
    <property type="molecule type" value="Genomic_DNA"/>
</dbReference>
<name>A0A3B1CMS7_9ZZZZ</name>
<organism evidence="1">
    <name type="scientific">hydrothermal vent metagenome</name>
    <dbReference type="NCBI Taxonomy" id="652676"/>
    <lineage>
        <taxon>unclassified sequences</taxon>
        <taxon>metagenomes</taxon>
        <taxon>ecological metagenomes</taxon>
    </lineage>
</organism>
<evidence type="ECO:0000313" key="1">
    <source>
        <dbReference type="EMBL" id="VAX23940.1"/>
    </source>
</evidence>
<sequence>MFQEDVIRFDVLHGYCALCEAPVYFSRTIDQEGNRVNAIQCWNGHYEHIEIDHFNIQRDEELTREEIEEILPFIGFVRMEEQPGKG</sequence>
<dbReference type="AlphaFoldDB" id="A0A3B1CMS7"/>
<accession>A0A3B1CMS7</accession>
<protein>
    <submittedName>
        <fullName evidence="1">Uncharacterized protein</fullName>
    </submittedName>
</protein>